<name>A0A7S1KTG0_9EUKA</name>
<dbReference type="InterPro" id="IPR036291">
    <property type="entry name" value="NAD(P)-bd_dom_sf"/>
</dbReference>
<keyword evidence="3" id="KW-0560">Oxidoreductase</keyword>
<dbReference type="InterPro" id="IPR022383">
    <property type="entry name" value="Lactate/malate_DH_C"/>
</dbReference>
<dbReference type="FunFam" id="3.40.50.720:FF:000010">
    <property type="entry name" value="Malate dehydrogenase"/>
    <property type="match status" value="1"/>
</dbReference>
<keyword evidence="4" id="KW-0520">NAD</keyword>
<gene>
    <name evidence="7" type="ORF">PCOS0759_LOCUS8578</name>
</gene>
<evidence type="ECO:0000256" key="3">
    <source>
        <dbReference type="ARBA" id="ARBA00023002"/>
    </source>
</evidence>
<dbReference type="InterPro" id="IPR001252">
    <property type="entry name" value="Malate_DH_AS"/>
</dbReference>
<dbReference type="FunFam" id="3.90.110.10:FF:000002">
    <property type="entry name" value="Malate dehydrogenase"/>
    <property type="match status" value="1"/>
</dbReference>
<dbReference type="Gene3D" id="3.40.50.720">
    <property type="entry name" value="NAD(P)-binding Rossmann-like Domain"/>
    <property type="match status" value="1"/>
</dbReference>
<feature type="domain" description="Lactate/malate dehydrogenase C-terminal" evidence="6">
    <location>
        <begin position="275"/>
        <end position="443"/>
    </location>
</feature>
<dbReference type="EMBL" id="HBGD01010433">
    <property type="protein sequence ID" value="CAD9085324.1"/>
    <property type="molecule type" value="Transcribed_RNA"/>
</dbReference>
<proteinExistence type="inferred from homology"/>
<dbReference type="HAMAP" id="MF_01517">
    <property type="entry name" value="Malate_dehydrog_2"/>
    <property type="match status" value="1"/>
</dbReference>
<protein>
    <recommendedName>
        <fullName evidence="2">malate dehydrogenase</fullName>
        <ecNumber evidence="2">1.1.1.37</ecNumber>
    </recommendedName>
</protein>
<dbReference type="EC" id="1.1.1.37" evidence="2"/>
<dbReference type="InterPro" id="IPR015955">
    <property type="entry name" value="Lactate_DH/Glyco_Ohase_4_C"/>
</dbReference>
<evidence type="ECO:0000259" key="5">
    <source>
        <dbReference type="Pfam" id="PF00056"/>
    </source>
</evidence>
<dbReference type="SUPFAM" id="SSF51735">
    <property type="entry name" value="NAD(P)-binding Rossmann-fold domains"/>
    <property type="match status" value="1"/>
</dbReference>
<dbReference type="PANTHER" id="PTHR23382">
    <property type="entry name" value="MALATE DEHYDROGENASE"/>
    <property type="match status" value="1"/>
</dbReference>
<sequence length="446" mass="48151">MSFTLRKFISRNARSAFTKEVFTSRAYASANQKFSQIAKPLYDYPDDAQQKKDQVVQSLIRTILTSTNHEAGSPAAEKLRFLFATIQNDQDAIYAIQQASRVAGILRFEGHRDVGYNRQKPVVRVAVTGSGGAIGYSLIPRIASGEMLGPDQPVILHLIDLPGDSMKVVKGLSYELEDCAFPLLKGIKVSSDINEGLTDVDYAIFVGSKPRSKGMERADLLKENGKIFVDTGKALAKNAKKNVLSLVVGNPANTNCLVLAANAKGLDPSQFTALTRLDQDRAIAQVANYTGKPISDIKNLNIWGNHSPTMFPDLANATIGGQPALDLIKDAKWIENEFIPRVGKRGAEIIAARGKSSAASAADAAIKHMRDWVLGTGKDAVSMAVHSDGSYGVAKGLYSSFPVVCLGNGKYEIVKNLKVDTAAKKKIQASVDELASEQKQVANLLK</sequence>
<dbReference type="Gene3D" id="3.90.110.10">
    <property type="entry name" value="Lactate dehydrogenase/glycoside hydrolase, family 4, C-terminal"/>
    <property type="match status" value="1"/>
</dbReference>
<dbReference type="InterPro" id="IPR001236">
    <property type="entry name" value="Lactate/malate_DH_N"/>
</dbReference>
<feature type="domain" description="Lactate/malate dehydrogenase N-terminal" evidence="5">
    <location>
        <begin position="123"/>
        <end position="264"/>
    </location>
</feature>
<dbReference type="GO" id="GO:0030060">
    <property type="term" value="F:L-malate dehydrogenase (NAD+) activity"/>
    <property type="evidence" value="ECO:0007669"/>
    <property type="project" value="UniProtKB-EC"/>
</dbReference>
<evidence type="ECO:0000256" key="4">
    <source>
        <dbReference type="ARBA" id="ARBA00023027"/>
    </source>
</evidence>
<accession>A0A7S1KTG0</accession>
<organism evidence="7">
    <name type="scientific">Percolomonas cosmopolitus</name>
    <dbReference type="NCBI Taxonomy" id="63605"/>
    <lineage>
        <taxon>Eukaryota</taxon>
        <taxon>Discoba</taxon>
        <taxon>Heterolobosea</taxon>
        <taxon>Tetramitia</taxon>
        <taxon>Eutetramitia</taxon>
        <taxon>Percolomonadidae</taxon>
        <taxon>Percolomonas</taxon>
    </lineage>
</organism>
<dbReference type="Pfam" id="PF00056">
    <property type="entry name" value="Ldh_1_N"/>
    <property type="match status" value="1"/>
</dbReference>
<comment type="similarity">
    <text evidence="1">Belongs to the LDH/MDH superfamily. MDH type 2 family.</text>
</comment>
<reference evidence="7" key="1">
    <citation type="submission" date="2021-01" db="EMBL/GenBank/DDBJ databases">
        <authorList>
            <person name="Corre E."/>
            <person name="Pelletier E."/>
            <person name="Niang G."/>
            <person name="Scheremetjew M."/>
            <person name="Finn R."/>
            <person name="Kale V."/>
            <person name="Holt S."/>
            <person name="Cochrane G."/>
            <person name="Meng A."/>
            <person name="Brown T."/>
            <person name="Cohen L."/>
        </authorList>
    </citation>
    <scope>NUCLEOTIDE SEQUENCE</scope>
    <source>
        <strain evidence="7">WS</strain>
    </source>
</reference>
<dbReference type="GO" id="GO:0006108">
    <property type="term" value="P:malate metabolic process"/>
    <property type="evidence" value="ECO:0007669"/>
    <property type="project" value="InterPro"/>
</dbReference>
<dbReference type="PROSITE" id="PS00068">
    <property type="entry name" value="MDH"/>
    <property type="match status" value="1"/>
</dbReference>
<evidence type="ECO:0000256" key="1">
    <source>
        <dbReference type="ARBA" id="ARBA00009613"/>
    </source>
</evidence>
<dbReference type="NCBIfam" id="TIGR01759">
    <property type="entry name" value="MalateDH-SF1"/>
    <property type="match status" value="1"/>
</dbReference>
<dbReference type="Pfam" id="PF02866">
    <property type="entry name" value="Ldh_1_C"/>
    <property type="match status" value="1"/>
</dbReference>
<dbReference type="InterPro" id="IPR010945">
    <property type="entry name" value="Malate_DH_type2"/>
</dbReference>
<dbReference type="NCBIfam" id="NF003916">
    <property type="entry name" value="PRK05442.1"/>
    <property type="match status" value="1"/>
</dbReference>
<evidence type="ECO:0000256" key="2">
    <source>
        <dbReference type="ARBA" id="ARBA00012995"/>
    </source>
</evidence>
<evidence type="ECO:0000313" key="7">
    <source>
        <dbReference type="EMBL" id="CAD9085324.1"/>
    </source>
</evidence>
<dbReference type="SUPFAM" id="SSF56327">
    <property type="entry name" value="LDH C-terminal domain-like"/>
    <property type="match status" value="1"/>
</dbReference>
<dbReference type="AlphaFoldDB" id="A0A7S1KTG0"/>
<evidence type="ECO:0000259" key="6">
    <source>
        <dbReference type="Pfam" id="PF02866"/>
    </source>
</evidence>